<feature type="compositionally biased region" description="Low complexity" evidence="11">
    <location>
        <begin position="30"/>
        <end position="44"/>
    </location>
</feature>
<evidence type="ECO:0000256" key="10">
    <source>
        <dbReference type="ARBA" id="ARBA00052761"/>
    </source>
</evidence>
<comment type="caution">
    <text evidence="13">The sequence shown here is derived from an EMBL/GenBank/DDBJ whole genome shotgun (WGS) entry which is preliminary data.</text>
</comment>
<keyword evidence="6" id="KW-0816">Tricarboxylic acid cycle</keyword>
<keyword evidence="8" id="KW-0012">Acyltransferase</keyword>
<dbReference type="Proteomes" id="UP001333996">
    <property type="component" value="Unassembled WGS sequence"/>
</dbReference>
<evidence type="ECO:0000256" key="6">
    <source>
        <dbReference type="ARBA" id="ARBA00022532"/>
    </source>
</evidence>
<evidence type="ECO:0000256" key="2">
    <source>
        <dbReference type="ARBA" id="ARBA00004052"/>
    </source>
</evidence>
<evidence type="ECO:0000256" key="3">
    <source>
        <dbReference type="ARBA" id="ARBA00005145"/>
    </source>
</evidence>
<dbReference type="EC" id="2.3.1.61" evidence="4"/>
<evidence type="ECO:0000256" key="11">
    <source>
        <dbReference type="SAM" id="MobiDB-lite"/>
    </source>
</evidence>
<evidence type="ECO:0000256" key="8">
    <source>
        <dbReference type="ARBA" id="ARBA00023315"/>
    </source>
</evidence>
<evidence type="ECO:0000256" key="1">
    <source>
        <dbReference type="ARBA" id="ARBA00001938"/>
    </source>
</evidence>
<evidence type="ECO:0000313" key="14">
    <source>
        <dbReference type="Proteomes" id="UP001333996"/>
    </source>
</evidence>
<evidence type="ECO:0000256" key="9">
    <source>
        <dbReference type="ARBA" id="ARBA00030325"/>
    </source>
</evidence>
<dbReference type="Gene3D" id="3.30.559.10">
    <property type="entry name" value="Chloramphenicol acetyltransferase-like domain"/>
    <property type="match status" value="1"/>
</dbReference>
<keyword evidence="14" id="KW-1185">Reference proteome</keyword>
<accession>A0ABU7FPP7</accession>
<dbReference type="PANTHER" id="PTHR43416:SF8">
    <property type="entry name" value="LIPOAMIDE ACYLTRANSFERASE COMPONENT OF BRANCHED-CHAIN ALPHA-KETO ACID DEHYDROGENASE COMPLEX"/>
    <property type="match status" value="1"/>
</dbReference>
<name>A0ABU7FPP7_9ACTN</name>
<comment type="cofactor">
    <cofactor evidence="1">
        <name>(R)-lipoate</name>
        <dbReference type="ChEBI" id="CHEBI:83088"/>
    </cofactor>
</comment>
<comment type="pathway">
    <text evidence="3">Amino-acid degradation; L-lysine degradation via saccharopine pathway; glutaryl-CoA from L-lysine: step 6/6.</text>
</comment>
<evidence type="ECO:0000313" key="13">
    <source>
        <dbReference type="EMBL" id="MED7826091.1"/>
    </source>
</evidence>
<dbReference type="InterPro" id="IPR050537">
    <property type="entry name" value="2-oxoacid_dehydrogenase"/>
</dbReference>
<evidence type="ECO:0000256" key="7">
    <source>
        <dbReference type="ARBA" id="ARBA00022679"/>
    </source>
</evidence>
<dbReference type="EMBL" id="JAYWVC010000137">
    <property type="protein sequence ID" value="MED7826091.1"/>
    <property type="molecule type" value="Genomic_DNA"/>
</dbReference>
<evidence type="ECO:0000256" key="5">
    <source>
        <dbReference type="ARBA" id="ARBA00019511"/>
    </source>
</evidence>
<dbReference type="InterPro" id="IPR023213">
    <property type="entry name" value="CAT-like_dom_sf"/>
</dbReference>
<feature type="region of interest" description="Disordered" evidence="11">
    <location>
        <begin position="30"/>
        <end position="121"/>
    </location>
</feature>
<protein>
    <recommendedName>
        <fullName evidence="5">Dihydrolipoyllysine-residue succinyltransferase component of 2-oxoglutarate dehydrogenase complex</fullName>
        <ecNumber evidence="4">2.3.1.61</ecNumber>
    </recommendedName>
    <alternativeName>
        <fullName evidence="9">Dihydrolipoamide succinyltransferase component of 2-oxoglutarate dehydrogenase complex</fullName>
    </alternativeName>
</protein>
<dbReference type="SUPFAM" id="SSF52777">
    <property type="entry name" value="CoA-dependent acyltransferases"/>
    <property type="match status" value="1"/>
</dbReference>
<dbReference type="InterPro" id="IPR001078">
    <property type="entry name" value="2-oxoacid_DH_actylTfrase"/>
</dbReference>
<gene>
    <name evidence="13" type="ORF">VXC91_30015</name>
</gene>
<feature type="compositionally biased region" description="Low complexity" evidence="11">
    <location>
        <begin position="85"/>
        <end position="96"/>
    </location>
</feature>
<evidence type="ECO:0000259" key="12">
    <source>
        <dbReference type="Pfam" id="PF00198"/>
    </source>
</evidence>
<organism evidence="13 14">
    <name type="scientific">Streptomyces chiangmaiensis</name>
    <dbReference type="NCBI Taxonomy" id="766497"/>
    <lineage>
        <taxon>Bacteria</taxon>
        <taxon>Bacillati</taxon>
        <taxon>Actinomycetota</taxon>
        <taxon>Actinomycetes</taxon>
        <taxon>Kitasatosporales</taxon>
        <taxon>Streptomycetaceae</taxon>
        <taxon>Streptomyces</taxon>
    </lineage>
</organism>
<evidence type="ECO:0000256" key="4">
    <source>
        <dbReference type="ARBA" id="ARBA00012945"/>
    </source>
</evidence>
<comment type="function">
    <text evidence="2">E2 component of the 2-oxoglutarate dehydrogenase (OGDH) complex which catalyzes the second step in the conversion of 2-oxoglutarate to succinyl-CoA and CO(2).</text>
</comment>
<reference evidence="13" key="1">
    <citation type="submission" date="2024-01" db="EMBL/GenBank/DDBJ databases">
        <title>First draft genome sequence data of TA4-1, the type strain of Gram-positive actinobacterium Streptomyces chiangmaiensis.</title>
        <authorList>
            <person name="Yasawong M."/>
            <person name="Nantapong N."/>
        </authorList>
    </citation>
    <scope>NUCLEOTIDE SEQUENCE</scope>
    <source>
        <strain evidence="13">TA4-1</strain>
    </source>
</reference>
<feature type="domain" description="2-oxoacid dehydrogenase acyltransferase catalytic" evidence="12">
    <location>
        <begin position="121"/>
        <end position="348"/>
    </location>
</feature>
<dbReference type="PANTHER" id="PTHR43416">
    <property type="entry name" value="DIHYDROLIPOYLLYSINE-RESIDUE SUCCINYLTRANSFERASE COMPONENT OF 2-OXOGLUTARATE DEHYDROGENASE COMPLEX, MITOCHONDRIAL-RELATED"/>
    <property type="match status" value="1"/>
</dbReference>
<dbReference type="Pfam" id="PF00198">
    <property type="entry name" value="2-oxoacid_dh"/>
    <property type="match status" value="1"/>
</dbReference>
<keyword evidence="7" id="KW-0808">Transferase</keyword>
<feature type="non-terminal residue" evidence="13">
    <location>
        <position position="1"/>
    </location>
</feature>
<dbReference type="RefSeq" id="WP_329510492.1">
    <property type="nucleotide sequence ID" value="NZ_JAYWVC010000137.1"/>
</dbReference>
<comment type="catalytic activity">
    <reaction evidence="10">
        <text>N(6)-[(R)-dihydrolipoyl]-L-lysyl-[protein] + succinyl-CoA = N(6)-[(R)-S(8)-succinyldihydrolipoyl]-L-lysyl-[protein] + CoA</text>
        <dbReference type="Rhea" id="RHEA:15213"/>
        <dbReference type="Rhea" id="RHEA-COMP:10475"/>
        <dbReference type="Rhea" id="RHEA-COMP:20092"/>
        <dbReference type="ChEBI" id="CHEBI:57287"/>
        <dbReference type="ChEBI" id="CHEBI:57292"/>
        <dbReference type="ChEBI" id="CHEBI:83100"/>
        <dbReference type="ChEBI" id="CHEBI:83120"/>
        <dbReference type="EC" id="2.3.1.61"/>
    </reaction>
</comment>
<feature type="compositionally biased region" description="Low complexity" evidence="11">
    <location>
        <begin position="51"/>
        <end position="60"/>
    </location>
</feature>
<proteinExistence type="predicted"/>
<sequence>SGVLLEILVAEDETAEVGARLAVVGGPTATPAVQTAPAVPSPAVGAPPGPAAASTGQPSAPRIPAPSPAAPASGGSRAEDAHQTAPVRKAVAEPEVAPAPPAAVTQTPRETPPEVSSLRGQTVRMSRIRKIIGDNMVKALHEQAQLTTVVEADVTRLMQLRARAKDAFAAREGFGLSPFPFFVRAAAQALKAHPAINARINEDEGTITYFDTENIGIAVDTEKGLMTPVIKGAGDLDVGGIARAIVELAGKARGGGLTPDDVTGATFTISNTGSRGALFDTVVVPPNQAAILGVGAMAKRPSVVETADGPVIAIRDLVHLSLSYDHRLIDGADAARYLTALKALVEAAAFTNDLLTE</sequence>